<dbReference type="EMBL" id="MNPL01004044">
    <property type="protein sequence ID" value="OQR77019.1"/>
    <property type="molecule type" value="Genomic_DNA"/>
</dbReference>
<feature type="domain" description="SAM" evidence="2">
    <location>
        <begin position="1"/>
        <end position="62"/>
    </location>
</feature>
<organism evidence="3 4">
    <name type="scientific">Tropilaelaps mercedesae</name>
    <dbReference type="NCBI Taxonomy" id="418985"/>
    <lineage>
        <taxon>Eukaryota</taxon>
        <taxon>Metazoa</taxon>
        <taxon>Ecdysozoa</taxon>
        <taxon>Arthropoda</taxon>
        <taxon>Chelicerata</taxon>
        <taxon>Arachnida</taxon>
        <taxon>Acari</taxon>
        <taxon>Parasitiformes</taxon>
        <taxon>Mesostigmata</taxon>
        <taxon>Gamasina</taxon>
        <taxon>Dermanyssoidea</taxon>
        <taxon>Laelapidae</taxon>
        <taxon>Tropilaelaps</taxon>
    </lineage>
</organism>
<sequence length="148" mass="16569">MVSDWLTSIGVPDVDRIFRKHKICGQALLQMRESDLRSPPMSLPCLGDIKILAAHIRQLRRTHAPRSSIAPRHSLGSNRGLGRTRRAREHMIGGLSDNSEDEPVLVHARAARGDDEDDADESDRSDTTSIFSFENDDETTPLNENSRK</sequence>
<name>A0A1V9XU54_9ACAR</name>
<feature type="region of interest" description="Disordered" evidence="1">
    <location>
        <begin position="62"/>
        <end position="148"/>
    </location>
</feature>
<dbReference type="STRING" id="418985.A0A1V9XU54"/>
<dbReference type="InterPro" id="IPR001660">
    <property type="entry name" value="SAM"/>
</dbReference>
<dbReference type="PROSITE" id="PS50105">
    <property type="entry name" value="SAM_DOMAIN"/>
    <property type="match status" value="1"/>
</dbReference>
<dbReference type="Gene3D" id="1.10.150.50">
    <property type="entry name" value="Transcription Factor, Ets-1"/>
    <property type="match status" value="1"/>
</dbReference>
<evidence type="ECO:0000256" key="1">
    <source>
        <dbReference type="SAM" id="MobiDB-lite"/>
    </source>
</evidence>
<comment type="caution">
    <text evidence="3">The sequence shown here is derived from an EMBL/GenBank/DDBJ whole genome shotgun (WGS) entry which is preliminary data.</text>
</comment>
<dbReference type="Proteomes" id="UP000192247">
    <property type="component" value="Unassembled WGS sequence"/>
</dbReference>
<proteinExistence type="predicted"/>
<dbReference type="AlphaFoldDB" id="A0A1V9XU54"/>
<dbReference type="InterPro" id="IPR013761">
    <property type="entry name" value="SAM/pointed_sf"/>
</dbReference>
<dbReference type="SUPFAM" id="SSF47769">
    <property type="entry name" value="SAM/Pointed domain"/>
    <property type="match status" value="1"/>
</dbReference>
<reference evidence="3 4" key="1">
    <citation type="journal article" date="2017" name="Gigascience">
        <title>Draft genome of the honey bee ectoparasitic mite, Tropilaelaps mercedesae, is shaped by the parasitic life history.</title>
        <authorList>
            <person name="Dong X."/>
            <person name="Armstrong S.D."/>
            <person name="Xia D."/>
            <person name="Makepeace B.L."/>
            <person name="Darby A.C."/>
            <person name="Kadowaki T."/>
        </authorList>
    </citation>
    <scope>NUCLEOTIDE SEQUENCE [LARGE SCALE GENOMIC DNA]</scope>
    <source>
        <strain evidence="3">Wuxi-XJTLU</strain>
    </source>
</reference>
<evidence type="ECO:0000313" key="3">
    <source>
        <dbReference type="EMBL" id="OQR77019.1"/>
    </source>
</evidence>
<gene>
    <name evidence="3" type="ORF">BIW11_07391</name>
</gene>
<evidence type="ECO:0000313" key="4">
    <source>
        <dbReference type="Proteomes" id="UP000192247"/>
    </source>
</evidence>
<accession>A0A1V9XU54</accession>
<evidence type="ECO:0000259" key="2">
    <source>
        <dbReference type="PROSITE" id="PS50105"/>
    </source>
</evidence>
<dbReference type="Pfam" id="PF00536">
    <property type="entry name" value="SAM_1"/>
    <property type="match status" value="1"/>
</dbReference>
<dbReference type="OrthoDB" id="422827at2759"/>
<dbReference type="InParanoid" id="A0A1V9XU54"/>
<keyword evidence="4" id="KW-1185">Reference proteome</keyword>
<protein>
    <submittedName>
        <fullName evidence="3">Sphingomyelin synthase-related protein 1-like</fullName>
    </submittedName>
</protein>
<feature type="compositionally biased region" description="Acidic residues" evidence="1">
    <location>
        <begin position="114"/>
        <end position="123"/>
    </location>
</feature>
<feature type="non-terminal residue" evidence="3">
    <location>
        <position position="148"/>
    </location>
</feature>